<evidence type="ECO:0000313" key="2">
    <source>
        <dbReference type="EMBL" id="RAV31354.1"/>
    </source>
</evidence>
<name>A0A364V3Z3_9CORY</name>
<dbReference type="Proteomes" id="UP000251577">
    <property type="component" value="Unassembled WGS sequence"/>
</dbReference>
<organism evidence="2 3">
    <name type="scientific">Corynebacterium heidelbergense</name>
    <dbReference type="NCBI Taxonomy" id="2055947"/>
    <lineage>
        <taxon>Bacteria</taxon>
        <taxon>Bacillati</taxon>
        <taxon>Actinomycetota</taxon>
        <taxon>Actinomycetes</taxon>
        <taxon>Mycobacteriales</taxon>
        <taxon>Corynebacteriaceae</taxon>
        <taxon>Corynebacterium</taxon>
    </lineage>
</organism>
<evidence type="ECO:0000256" key="1">
    <source>
        <dbReference type="SAM" id="MobiDB-lite"/>
    </source>
</evidence>
<comment type="caution">
    <text evidence="2">The sequence shown here is derived from an EMBL/GenBank/DDBJ whole genome shotgun (WGS) entry which is preliminary data.</text>
</comment>
<evidence type="ECO:0008006" key="4">
    <source>
        <dbReference type="Google" id="ProtNLM"/>
    </source>
</evidence>
<dbReference type="AlphaFoldDB" id="A0A364V3Z3"/>
<accession>A0A364V3Z3</accession>
<keyword evidence="3" id="KW-1185">Reference proteome</keyword>
<feature type="region of interest" description="Disordered" evidence="1">
    <location>
        <begin position="79"/>
        <end position="98"/>
    </location>
</feature>
<dbReference type="EMBL" id="QHCV01000108">
    <property type="protein sequence ID" value="RAV31354.1"/>
    <property type="molecule type" value="Genomic_DNA"/>
</dbReference>
<protein>
    <recommendedName>
        <fullName evidence="4">DUF306 domain-containing protein</fullName>
    </recommendedName>
</protein>
<proteinExistence type="predicted"/>
<reference evidence="2 3" key="1">
    <citation type="journal article" date="2018" name="Syst. Appl. Microbiol.">
        <title>Corynebacterium heidelbergense sp. nov., isolated from the preen glands of Egyptian geese (Alopochen aegyptiacus).</title>
        <authorList>
            <person name="Braun M.S."/>
            <person name="Wang E."/>
            <person name="Zimmermann S."/>
            <person name="Wink M."/>
        </authorList>
    </citation>
    <scope>NUCLEOTIDE SEQUENCE [LARGE SCALE GENOMIC DNA]</scope>
    <source>
        <strain evidence="2 3">647</strain>
    </source>
</reference>
<evidence type="ECO:0000313" key="3">
    <source>
        <dbReference type="Proteomes" id="UP000251577"/>
    </source>
</evidence>
<gene>
    <name evidence="2" type="ORF">DLJ54_08785</name>
</gene>
<feature type="compositionally biased region" description="Polar residues" evidence="1">
    <location>
        <begin position="79"/>
        <end position="90"/>
    </location>
</feature>
<sequence length="143" mass="15710">MLPFLAACGSGESPIGNTQWQVTSIFTDATRPHILPDTQQGRVFLVFEQDAFTGASGCFNISGKARFNRDASEVAVSQVRTEQLPEQSRCQPGDEDSANRLRAVLDGHSMRIERPGEGRLRLAQVQPDAQPWQAPGAIEMIDR</sequence>